<keyword evidence="1" id="KW-0472">Membrane</keyword>
<reference evidence="3 4" key="1">
    <citation type="submission" date="2021-10" db="EMBL/GenBank/DDBJ databases">
        <authorList>
            <person name="Criscuolo A."/>
        </authorList>
    </citation>
    <scope>NUCLEOTIDE SEQUENCE [LARGE SCALE GENOMIC DNA]</scope>
    <source>
        <strain evidence="4">CIP 111883</strain>
    </source>
</reference>
<dbReference type="Pfam" id="PF01569">
    <property type="entry name" value="PAP2"/>
    <property type="match status" value="1"/>
</dbReference>
<feature type="transmembrane region" description="Helical" evidence="1">
    <location>
        <begin position="12"/>
        <end position="35"/>
    </location>
</feature>
<dbReference type="SMART" id="SM00014">
    <property type="entry name" value="acidPPc"/>
    <property type="match status" value="1"/>
</dbReference>
<protein>
    <recommendedName>
        <fullName evidence="2">Phosphatidic acid phosphatase type 2/haloperoxidase domain-containing protein</fullName>
    </recommendedName>
</protein>
<dbReference type="Proteomes" id="UP000789833">
    <property type="component" value="Unassembled WGS sequence"/>
</dbReference>
<dbReference type="CDD" id="cd03392">
    <property type="entry name" value="PAP2_like_2"/>
    <property type="match status" value="1"/>
</dbReference>
<dbReference type="PANTHER" id="PTHR14969:SF13">
    <property type="entry name" value="AT30094P"/>
    <property type="match status" value="1"/>
</dbReference>
<dbReference type="SUPFAM" id="SSF48317">
    <property type="entry name" value="Acid phosphatase/Vanadium-dependent haloperoxidase"/>
    <property type="match status" value="1"/>
</dbReference>
<feature type="domain" description="Phosphatidic acid phosphatase type 2/haloperoxidase" evidence="2">
    <location>
        <begin position="101"/>
        <end position="214"/>
    </location>
</feature>
<sequence>MKIREVFHAYKSILVPCLFIFLGITLMFAASSLFLELAEGILEKDTFALDEAILSFFQLVEQPFLTTLFSFITELGSIWFITLITIFLSLYYWKKEQDVIVAIFVIIASAGGGILILLLKYIFQRERPSHAPEYDGSGFSFPSGHALGSFIIYGFIIYLLFKEKRYMKTRILLMASLLLLIICIGLSRVYLHVHYPTDIIAGYSIGLIWLICCIFSMNLSKVYSRKVTRVNSLKK</sequence>
<dbReference type="EMBL" id="CAKJTJ010000005">
    <property type="protein sequence ID" value="CAG9620511.1"/>
    <property type="molecule type" value="Genomic_DNA"/>
</dbReference>
<dbReference type="PANTHER" id="PTHR14969">
    <property type="entry name" value="SPHINGOSINE-1-PHOSPHATE PHOSPHOHYDROLASE"/>
    <property type="match status" value="1"/>
</dbReference>
<dbReference type="InterPro" id="IPR036938">
    <property type="entry name" value="PAP2/HPO_sf"/>
</dbReference>
<proteinExistence type="predicted"/>
<evidence type="ECO:0000313" key="3">
    <source>
        <dbReference type="EMBL" id="CAG9620511.1"/>
    </source>
</evidence>
<keyword evidence="1" id="KW-0812">Transmembrane</keyword>
<accession>A0ABM8YKX0</accession>
<name>A0ABM8YKX0_9BACI</name>
<dbReference type="RefSeq" id="WP_230500434.1">
    <property type="nucleotide sequence ID" value="NZ_CAKJTJ010000005.1"/>
</dbReference>
<dbReference type="Gene3D" id="1.20.144.10">
    <property type="entry name" value="Phosphatidic acid phosphatase type 2/haloperoxidase"/>
    <property type="match status" value="2"/>
</dbReference>
<evidence type="ECO:0000256" key="1">
    <source>
        <dbReference type="SAM" id="Phobius"/>
    </source>
</evidence>
<keyword evidence="1" id="KW-1133">Transmembrane helix</keyword>
<comment type="caution">
    <text evidence="3">The sequence shown here is derived from an EMBL/GenBank/DDBJ whole genome shotgun (WGS) entry which is preliminary data.</text>
</comment>
<feature type="transmembrane region" description="Helical" evidence="1">
    <location>
        <begin position="99"/>
        <end position="123"/>
    </location>
</feature>
<feature type="transmembrane region" description="Helical" evidence="1">
    <location>
        <begin position="199"/>
        <end position="219"/>
    </location>
</feature>
<gene>
    <name evidence="3" type="ORF">BACCIP111883_01280</name>
</gene>
<evidence type="ECO:0000259" key="2">
    <source>
        <dbReference type="SMART" id="SM00014"/>
    </source>
</evidence>
<feature type="transmembrane region" description="Helical" evidence="1">
    <location>
        <begin position="173"/>
        <end position="193"/>
    </location>
</feature>
<keyword evidence="4" id="KW-1185">Reference proteome</keyword>
<organism evidence="3 4">
    <name type="scientific">Sutcliffiella rhizosphaerae</name>
    <dbReference type="NCBI Taxonomy" id="2880967"/>
    <lineage>
        <taxon>Bacteria</taxon>
        <taxon>Bacillati</taxon>
        <taxon>Bacillota</taxon>
        <taxon>Bacilli</taxon>
        <taxon>Bacillales</taxon>
        <taxon>Bacillaceae</taxon>
        <taxon>Sutcliffiella</taxon>
    </lineage>
</organism>
<feature type="transmembrane region" description="Helical" evidence="1">
    <location>
        <begin position="143"/>
        <end position="161"/>
    </location>
</feature>
<evidence type="ECO:0000313" key="4">
    <source>
        <dbReference type="Proteomes" id="UP000789833"/>
    </source>
</evidence>
<dbReference type="InterPro" id="IPR000326">
    <property type="entry name" value="PAP2/HPO"/>
</dbReference>
<feature type="transmembrane region" description="Helical" evidence="1">
    <location>
        <begin position="68"/>
        <end position="92"/>
    </location>
</feature>